<dbReference type="InterPro" id="IPR001841">
    <property type="entry name" value="Znf_RING"/>
</dbReference>
<keyword evidence="4" id="KW-0479">Metal-binding</keyword>
<dbReference type="EC" id="2.3.2.27" evidence="2"/>
<proteinExistence type="predicted"/>
<dbReference type="GO" id="GO:0005634">
    <property type="term" value="C:nucleus"/>
    <property type="evidence" value="ECO:0007669"/>
    <property type="project" value="TreeGrafter"/>
</dbReference>
<comment type="catalytic activity">
    <reaction evidence="1">
        <text>S-ubiquitinyl-[E2 ubiquitin-conjugating enzyme]-L-cysteine + [acceptor protein]-L-lysine = [E2 ubiquitin-conjugating enzyme]-L-cysteine + N(6)-ubiquitinyl-[acceptor protein]-L-lysine.</text>
        <dbReference type="EC" id="2.3.2.27"/>
    </reaction>
</comment>
<evidence type="ECO:0000256" key="4">
    <source>
        <dbReference type="ARBA" id="ARBA00022723"/>
    </source>
</evidence>
<dbReference type="InterPro" id="IPR045191">
    <property type="entry name" value="MBR1/2-like"/>
</dbReference>
<dbReference type="SUPFAM" id="SSF57850">
    <property type="entry name" value="RING/U-box"/>
    <property type="match status" value="1"/>
</dbReference>
<dbReference type="AlphaFoldDB" id="A0AAD2A9T8"/>
<dbReference type="InterPro" id="IPR013083">
    <property type="entry name" value="Znf_RING/FYVE/PHD"/>
</dbReference>
<dbReference type="GO" id="GO:0061630">
    <property type="term" value="F:ubiquitin protein ligase activity"/>
    <property type="evidence" value="ECO:0007669"/>
    <property type="project" value="UniProtKB-EC"/>
</dbReference>
<evidence type="ECO:0000256" key="5">
    <source>
        <dbReference type="ARBA" id="ARBA00022771"/>
    </source>
</evidence>
<keyword evidence="6" id="KW-0833">Ubl conjugation pathway</keyword>
<gene>
    <name evidence="10" type="ORF">FPE_LOCUS31662</name>
</gene>
<evidence type="ECO:0000313" key="10">
    <source>
        <dbReference type="EMBL" id="CAI9784232.1"/>
    </source>
</evidence>
<keyword evidence="3" id="KW-0808">Transferase</keyword>
<evidence type="ECO:0000256" key="1">
    <source>
        <dbReference type="ARBA" id="ARBA00000900"/>
    </source>
</evidence>
<dbReference type="PROSITE" id="PS50089">
    <property type="entry name" value="ZF_RING_2"/>
    <property type="match status" value="1"/>
</dbReference>
<evidence type="ECO:0000256" key="8">
    <source>
        <dbReference type="PROSITE-ProRule" id="PRU00175"/>
    </source>
</evidence>
<keyword evidence="5 8" id="KW-0863">Zinc-finger</keyword>
<evidence type="ECO:0000256" key="2">
    <source>
        <dbReference type="ARBA" id="ARBA00012483"/>
    </source>
</evidence>
<evidence type="ECO:0000256" key="7">
    <source>
        <dbReference type="ARBA" id="ARBA00022833"/>
    </source>
</evidence>
<protein>
    <recommendedName>
        <fullName evidence="2">RING-type E3 ubiquitin transferase</fullName>
        <ecNumber evidence="2">2.3.2.27</ecNumber>
    </recommendedName>
</protein>
<keyword evidence="7" id="KW-0862">Zinc</keyword>
<evidence type="ECO:0000259" key="9">
    <source>
        <dbReference type="PROSITE" id="PS50089"/>
    </source>
</evidence>
<sequence>MIKGLLHMGHWSTQFTGHSHFHPEHCIYYGSLTHFPQPNVHSAIPDLGTTSNFNLQHIPEPHDSAQFYGITQYNGAQHQHPVSNLNLTVAAPTALYYPYMAPPYGIRDISVPVNNGAHNQLSLASTQRIVGVPTVSYGSNIAYMDGIRGSLNRKNAEGVPVNCQYHNVSAGSSSSVAPMTVRPAEHDVASLNGTSFQPTEHGSNEPMTSMLENEFQRSVRNRSGIILPEPVLANNFSHLIQGSYFPLPVQVPSTFVWTQAPSILYMPVSVNGACVEAGNVGIQGYQVAAGSTNASSSHPSIPQGHPNLHYLPLPMQGIGGYNINFPSQVATSSYRISTSSNTNSSPYQGVIGAELLAPVPLTGFQLYQPQRREVILDPNEMAMLNIPGYREAGVLIDQHRDMRLDVDRMTYEELLALEEQIGIVGTGLSEEDIQNRLKTRTFSSLATCLNHKKAAQVDQQSNFCVICQVDFQDQENVGTLNCGHEYHVDCIKKWLLMKNTCPICKSKALK</sequence>
<dbReference type="SMART" id="SM00184">
    <property type="entry name" value="RING"/>
    <property type="match status" value="1"/>
</dbReference>
<dbReference type="GO" id="GO:0008270">
    <property type="term" value="F:zinc ion binding"/>
    <property type="evidence" value="ECO:0007669"/>
    <property type="project" value="UniProtKB-KW"/>
</dbReference>
<accession>A0AAD2A9T8</accession>
<dbReference type="Proteomes" id="UP000834106">
    <property type="component" value="Chromosome 20"/>
</dbReference>
<dbReference type="PANTHER" id="PTHR22937">
    <property type="entry name" value="E3 UBIQUITIN-PROTEIN LIGASE RNF165"/>
    <property type="match status" value="1"/>
</dbReference>
<organism evidence="10 11">
    <name type="scientific">Fraxinus pennsylvanica</name>
    <dbReference type="NCBI Taxonomy" id="56036"/>
    <lineage>
        <taxon>Eukaryota</taxon>
        <taxon>Viridiplantae</taxon>
        <taxon>Streptophyta</taxon>
        <taxon>Embryophyta</taxon>
        <taxon>Tracheophyta</taxon>
        <taxon>Spermatophyta</taxon>
        <taxon>Magnoliopsida</taxon>
        <taxon>eudicotyledons</taxon>
        <taxon>Gunneridae</taxon>
        <taxon>Pentapetalae</taxon>
        <taxon>asterids</taxon>
        <taxon>lamiids</taxon>
        <taxon>Lamiales</taxon>
        <taxon>Oleaceae</taxon>
        <taxon>Oleeae</taxon>
        <taxon>Fraxinus</taxon>
    </lineage>
</organism>
<name>A0AAD2A9T8_9LAMI</name>
<reference evidence="10" key="1">
    <citation type="submission" date="2023-05" db="EMBL/GenBank/DDBJ databases">
        <authorList>
            <person name="Huff M."/>
        </authorList>
    </citation>
    <scope>NUCLEOTIDE SEQUENCE</scope>
</reference>
<dbReference type="Pfam" id="PF13639">
    <property type="entry name" value="zf-RING_2"/>
    <property type="match status" value="1"/>
</dbReference>
<evidence type="ECO:0000256" key="3">
    <source>
        <dbReference type="ARBA" id="ARBA00022679"/>
    </source>
</evidence>
<dbReference type="Gene3D" id="3.30.40.10">
    <property type="entry name" value="Zinc/RING finger domain, C3HC4 (zinc finger)"/>
    <property type="match status" value="1"/>
</dbReference>
<dbReference type="PANTHER" id="PTHR22937:SF222">
    <property type="entry name" value="RING-TYPE E3 UBIQUITIN TRANSFERASE"/>
    <property type="match status" value="1"/>
</dbReference>
<dbReference type="EMBL" id="OU503055">
    <property type="protein sequence ID" value="CAI9784232.1"/>
    <property type="molecule type" value="Genomic_DNA"/>
</dbReference>
<feature type="domain" description="RING-type" evidence="9">
    <location>
        <begin position="464"/>
        <end position="505"/>
    </location>
</feature>
<evidence type="ECO:0000256" key="6">
    <source>
        <dbReference type="ARBA" id="ARBA00022786"/>
    </source>
</evidence>
<keyword evidence="11" id="KW-1185">Reference proteome</keyword>
<evidence type="ECO:0000313" key="11">
    <source>
        <dbReference type="Proteomes" id="UP000834106"/>
    </source>
</evidence>